<evidence type="ECO:0000259" key="10">
    <source>
        <dbReference type="PROSITE" id="PS50893"/>
    </source>
</evidence>
<dbReference type="AlphaFoldDB" id="A0A0R1NXD8"/>
<feature type="domain" description="ABC transmembrane type-1" evidence="11">
    <location>
        <begin position="19"/>
        <end position="303"/>
    </location>
</feature>
<dbReference type="GO" id="GO:0005886">
    <property type="term" value="C:plasma membrane"/>
    <property type="evidence" value="ECO:0007669"/>
    <property type="project" value="UniProtKB-SubCell"/>
</dbReference>
<dbReference type="RefSeq" id="WP_054656012.1">
    <property type="nucleotide sequence ID" value="NZ_AZEB01000007.1"/>
</dbReference>
<dbReference type="SMART" id="SM00382">
    <property type="entry name" value="AAA"/>
    <property type="match status" value="1"/>
</dbReference>
<dbReference type="PROSITE" id="PS00211">
    <property type="entry name" value="ABC_TRANSPORTER_1"/>
    <property type="match status" value="1"/>
</dbReference>
<evidence type="ECO:0000256" key="5">
    <source>
        <dbReference type="ARBA" id="ARBA00022741"/>
    </source>
</evidence>
<gene>
    <name evidence="12" type="ORF">FC98_GL002573</name>
</gene>
<dbReference type="FunFam" id="3.40.50.300:FF:000221">
    <property type="entry name" value="Multidrug ABC transporter ATP-binding protein"/>
    <property type="match status" value="1"/>
</dbReference>
<dbReference type="InterPro" id="IPR003439">
    <property type="entry name" value="ABC_transporter-like_ATP-bd"/>
</dbReference>
<protein>
    <submittedName>
        <fullName evidence="12">ABC transporter, ATP-binding protein</fullName>
    </submittedName>
</protein>
<dbReference type="SUPFAM" id="SSF90123">
    <property type="entry name" value="ABC transporter transmembrane region"/>
    <property type="match status" value="1"/>
</dbReference>
<evidence type="ECO:0000259" key="11">
    <source>
        <dbReference type="PROSITE" id="PS50929"/>
    </source>
</evidence>
<feature type="transmembrane region" description="Helical" evidence="9">
    <location>
        <begin position="243"/>
        <end position="265"/>
    </location>
</feature>
<dbReference type="PANTHER" id="PTHR43394:SF1">
    <property type="entry name" value="ATP-BINDING CASSETTE SUB-FAMILY B MEMBER 10, MITOCHONDRIAL"/>
    <property type="match status" value="1"/>
</dbReference>
<dbReference type="PROSITE" id="PS50929">
    <property type="entry name" value="ABC_TM1F"/>
    <property type="match status" value="1"/>
</dbReference>
<evidence type="ECO:0000256" key="2">
    <source>
        <dbReference type="ARBA" id="ARBA00022448"/>
    </source>
</evidence>
<evidence type="ECO:0000256" key="4">
    <source>
        <dbReference type="ARBA" id="ARBA00022692"/>
    </source>
</evidence>
<dbReference type="InterPro" id="IPR017871">
    <property type="entry name" value="ABC_transporter-like_CS"/>
</dbReference>
<dbReference type="GO" id="GO:0016887">
    <property type="term" value="F:ATP hydrolysis activity"/>
    <property type="evidence" value="ECO:0007669"/>
    <property type="project" value="InterPro"/>
</dbReference>
<dbReference type="GO" id="GO:0015421">
    <property type="term" value="F:ABC-type oligopeptide transporter activity"/>
    <property type="evidence" value="ECO:0007669"/>
    <property type="project" value="TreeGrafter"/>
</dbReference>
<dbReference type="Gene3D" id="1.20.1560.10">
    <property type="entry name" value="ABC transporter type 1, transmembrane domain"/>
    <property type="match status" value="1"/>
</dbReference>
<dbReference type="InterPro" id="IPR003593">
    <property type="entry name" value="AAA+_ATPase"/>
</dbReference>
<dbReference type="GO" id="GO:0005524">
    <property type="term" value="F:ATP binding"/>
    <property type="evidence" value="ECO:0007669"/>
    <property type="project" value="UniProtKB-KW"/>
</dbReference>
<keyword evidence="13" id="KW-1185">Reference proteome</keyword>
<dbReference type="Gene3D" id="3.40.50.300">
    <property type="entry name" value="P-loop containing nucleotide triphosphate hydrolases"/>
    <property type="match status" value="1"/>
</dbReference>
<evidence type="ECO:0000256" key="9">
    <source>
        <dbReference type="SAM" id="Phobius"/>
    </source>
</evidence>
<accession>A0A0R1NXD8</accession>
<dbReference type="InterPro" id="IPR011527">
    <property type="entry name" value="ABC1_TM_dom"/>
</dbReference>
<feature type="transmembrane region" description="Helical" evidence="9">
    <location>
        <begin position="54"/>
        <end position="73"/>
    </location>
</feature>
<dbReference type="Pfam" id="PF00005">
    <property type="entry name" value="ABC_tran"/>
    <property type="match status" value="1"/>
</dbReference>
<keyword evidence="6 12" id="KW-0067">ATP-binding</keyword>
<dbReference type="EMBL" id="AZEB01000007">
    <property type="protein sequence ID" value="KRL22437.1"/>
    <property type="molecule type" value="Genomic_DNA"/>
</dbReference>
<evidence type="ECO:0000256" key="8">
    <source>
        <dbReference type="ARBA" id="ARBA00023136"/>
    </source>
</evidence>
<feature type="domain" description="ABC transporter" evidence="10">
    <location>
        <begin position="338"/>
        <end position="571"/>
    </location>
</feature>
<keyword evidence="7 9" id="KW-1133">Transmembrane helix</keyword>
<dbReference type="InterPro" id="IPR027417">
    <property type="entry name" value="P-loop_NTPase"/>
</dbReference>
<dbReference type="FunFam" id="1.20.1560.10:FF:000011">
    <property type="entry name" value="Multidrug ABC transporter ATP-binding protein"/>
    <property type="match status" value="1"/>
</dbReference>
<evidence type="ECO:0000256" key="1">
    <source>
        <dbReference type="ARBA" id="ARBA00004651"/>
    </source>
</evidence>
<evidence type="ECO:0000256" key="6">
    <source>
        <dbReference type="ARBA" id="ARBA00022840"/>
    </source>
</evidence>
<dbReference type="Pfam" id="PF00664">
    <property type="entry name" value="ABC_membrane"/>
    <property type="match status" value="1"/>
</dbReference>
<evidence type="ECO:0000256" key="7">
    <source>
        <dbReference type="ARBA" id="ARBA00022989"/>
    </source>
</evidence>
<dbReference type="PATRIC" id="fig|1423766.4.peg.2683"/>
<proteinExistence type="predicted"/>
<keyword evidence="8 9" id="KW-0472">Membrane</keyword>
<comment type="subcellular location">
    <subcellularLocation>
        <location evidence="1">Cell membrane</location>
        <topology evidence="1">Multi-pass membrane protein</topology>
    </subcellularLocation>
</comment>
<keyword evidence="3" id="KW-1003">Cell membrane</keyword>
<feature type="transmembrane region" description="Helical" evidence="9">
    <location>
        <begin position="277"/>
        <end position="298"/>
    </location>
</feature>
<keyword evidence="5" id="KW-0547">Nucleotide-binding</keyword>
<evidence type="ECO:0000313" key="13">
    <source>
        <dbReference type="Proteomes" id="UP000051439"/>
    </source>
</evidence>
<dbReference type="CDD" id="cd18541">
    <property type="entry name" value="ABC_6TM_TmrB_like"/>
    <property type="match status" value="1"/>
</dbReference>
<dbReference type="PROSITE" id="PS50893">
    <property type="entry name" value="ABC_TRANSPORTER_2"/>
    <property type="match status" value="1"/>
</dbReference>
<feature type="transmembrane region" description="Helical" evidence="9">
    <location>
        <begin position="15"/>
        <end position="34"/>
    </location>
</feature>
<evidence type="ECO:0000313" key="12">
    <source>
        <dbReference type="EMBL" id="KRL22437.1"/>
    </source>
</evidence>
<dbReference type="SUPFAM" id="SSF52540">
    <property type="entry name" value="P-loop containing nucleoside triphosphate hydrolases"/>
    <property type="match status" value="1"/>
</dbReference>
<comment type="caution">
    <text evidence="12">The sequence shown here is derived from an EMBL/GenBank/DDBJ whole genome shotgun (WGS) entry which is preliminary data.</text>
</comment>
<keyword evidence="4 9" id="KW-0812">Transmembrane</keyword>
<organism evidence="12 13">
    <name type="scientific">Lentilactobacillus kisonensis DSM 19906 = JCM 15041</name>
    <dbReference type="NCBI Taxonomy" id="1423766"/>
    <lineage>
        <taxon>Bacteria</taxon>
        <taxon>Bacillati</taxon>
        <taxon>Bacillota</taxon>
        <taxon>Bacilli</taxon>
        <taxon>Lactobacillales</taxon>
        <taxon>Lactobacillaceae</taxon>
        <taxon>Lentilactobacillus</taxon>
    </lineage>
</organism>
<dbReference type="InterPro" id="IPR036640">
    <property type="entry name" value="ABC1_TM_sf"/>
</dbReference>
<dbReference type="PANTHER" id="PTHR43394">
    <property type="entry name" value="ATP-DEPENDENT PERMEASE MDL1, MITOCHONDRIAL"/>
    <property type="match status" value="1"/>
</dbReference>
<sequence>MSIFIKLGWYFKQEWKIYLVGLFGLLLTALVGIVPPRIIGVLVDTIHRGQLSASNLWILLAVLTVAAVTQYGARYMWRTAIWGEAAKLEKVLRNRLFRHYTEMDLEFFQKYRTGDLMAHATNDLSAIQRVAGGGILQFADSMITGGTTLIAMITLIDWRLTLIAIIPFPLLAVMARYLGTKIHVAFRDSQAAFSRLNNKAEESITGIKVIKGLGQQQEDMADFNNQVATTININRRVNRLDSLFDPMTTMIIALSYVVTIVYGGYLVTNGSITIGSLVSFVSYLAMMVWPMFAVGMLFNTLERGNASYDRVMDLLNQKSAVIDDSDGVDQAPRGEIDYDVKAFSYPDDQRPALQNIAFKVPAGHTVGLVGKVGSGKSTILRLILRQFDNYEGSIKFGGIDIKHYKLDALMPAIGYVPQDTFLFSDTIRENIRFARPDASQQQVEQAAKKSDLYDQIQGMPAGYDTAVGEEGISMSGGQRQRLAIARALLINPELLILDDALSAVDAETETQILDNLHAERQNKTTIISAHRLSSVMGADEILVIDGGQIVERGTHSELMARGGWYREMFERQELETKVKGGKANG</sequence>
<dbReference type="Proteomes" id="UP000051439">
    <property type="component" value="Unassembled WGS sequence"/>
</dbReference>
<name>A0A0R1NXD8_9LACO</name>
<keyword evidence="2" id="KW-0813">Transport</keyword>
<reference evidence="12 13" key="1">
    <citation type="journal article" date="2015" name="Genome Announc.">
        <title>Expanding the biotechnology potential of lactobacilli through comparative genomics of 213 strains and associated genera.</title>
        <authorList>
            <person name="Sun Z."/>
            <person name="Harris H.M."/>
            <person name="McCann A."/>
            <person name="Guo C."/>
            <person name="Argimon S."/>
            <person name="Zhang W."/>
            <person name="Yang X."/>
            <person name="Jeffery I.B."/>
            <person name="Cooney J.C."/>
            <person name="Kagawa T.F."/>
            <person name="Liu W."/>
            <person name="Song Y."/>
            <person name="Salvetti E."/>
            <person name="Wrobel A."/>
            <person name="Rasinkangas P."/>
            <person name="Parkhill J."/>
            <person name="Rea M.C."/>
            <person name="O'Sullivan O."/>
            <person name="Ritari J."/>
            <person name="Douillard F.P."/>
            <person name="Paul Ross R."/>
            <person name="Yang R."/>
            <person name="Briner A.E."/>
            <person name="Felis G.E."/>
            <person name="de Vos W.M."/>
            <person name="Barrangou R."/>
            <person name="Klaenhammer T.R."/>
            <person name="Caufield P.W."/>
            <person name="Cui Y."/>
            <person name="Zhang H."/>
            <person name="O'Toole P.W."/>
        </authorList>
    </citation>
    <scope>NUCLEOTIDE SEQUENCE [LARGE SCALE GENOMIC DNA]</scope>
    <source>
        <strain evidence="12 13">DSM 19906</strain>
    </source>
</reference>
<dbReference type="InterPro" id="IPR039421">
    <property type="entry name" value="Type_1_exporter"/>
</dbReference>
<feature type="transmembrane region" description="Helical" evidence="9">
    <location>
        <begin position="162"/>
        <end position="179"/>
    </location>
</feature>
<evidence type="ECO:0000256" key="3">
    <source>
        <dbReference type="ARBA" id="ARBA00022475"/>
    </source>
</evidence>